<accession>A0A699SGK7</accession>
<gene>
    <name evidence="2" type="ORF">Tci_868786</name>
</gene>
<evidence type="ECO:0000313" key="2">
    <source>
        <dbReference type="EMBL" id="GFC96816.1"/>
    </source>
</evidence>
<evidence type="ECO:0000256" key="1">
    <source>
        <dbReference type="SAM" id="MobiDB-lite"/>
    </source>
</evidence>
<protein>
    <submittedName>
        <fullName evidence="2">Uncharacterized protein</fullName>
    </submittedName>
</protein>
<organism evidence="2">
    <name type="scientific">Tanacetum cinerariifolium</name>
    <name type="common">Dalmatian daisy</name>
    <name type="synonym">Chrysanthemum cinerariifolium</name>
    <dbReference type="NCBI Taxonomy" id="118510"/>
    <lineage>
        <taxon>Eukaryota</taxon>
        <taxon>Viridiplantae</taxon>
        <taxon>Streptophyta</taxon>
        <taxon>Embryophyta</taxon>
        <taxon>Tracheophyta</taxon>
        <taxon>Spermatophyta</taxon>
        <taxon>Magnoliopsida</taxon>
        <taxon>eudicotyledons</taxon>
        <taxon>Gunneridae</taxon>
        <taxon>Pentapetalae</taxon>
        <taxon>asterids</taxon>
        <taxon>campanulids</taxon>
        <taxon>Asterales</taxon>
        <taxon>Asteraceae</taxon>
        <taxon>Asteroideae</taxon>
        <taxon>Anthemideae</taxon>
        <taxon>Anthemidinae</taxon>
        <taxon>Tanacetum</taxon>
    </lineage>
</organism>
<sequence length="97" mass="10169">MYDDYIGGQASATARTILPAQEPQVRQTSTATTTIADTTPTPTNSSSHATNILILSQDVNELNSNAMVNGNTFVNPFANPSTTAAESPSLQNVDPSN</sequence>
<feature type="region of interest" description="Disordered" evidence="1">
    <location>
        <begin position="21"/>
        <end position="48"/>
    </location>
</feature>
<feature type="non-terminal residue" evidence="2">
    <location>
        <position position="97"/>
    </location>
</feature>
<dbReference type="EMBL" id="BKCJ011162496">
    <property type="protein sequence ID" value="GFC96816.1"/>
    <property type="molecule type" value="Genomic_DNA"/>
</dbReference>
<proteinExistence type="predicted"/>
<reference evidence="2" key="1">
    <citation type="journal article" date="2019" name="Sci. Rep.">
        <title>Draft genome of Tanacetum cinerariifolium, the natural source of mosquito coil.</title>
        <authorList>
            <person name="Yamashiro T."/>
            <person name="Shiraishi A."/>
            <person name="Satake H."/>
            <person name="Nakayama K."/>
        </authorList>
    </citation>
    <scope>NUCLEOTIDE SEQUENCE</scope>
</reference>
<feature type="compositionally biased region" description="Low complexity" evidence="1">
    <location>
        <begin position="28"/>
        <end position="43"/>
    </location>
</feature>
<comment type="caution">
    <text evidence="2">The sequence shown here is derived from an EMBL/GenBank/DDBJ whole genome shotgun (WGS) entry which is preliminary data.</text>
</comment>
<feature type="region of interest" description="Disordered" evidence="1">
    <location>
        <begin position="76"/>
        <end position="97"/>
    </location>
</feature>
<dbReference type="AlphaFoldDB" id="A0A699SGK7"/>
<name>A0A699SGK7_TANCI</name>